<keyword evidence="1" id="KW-0472">Membrane</keyword>
<feature type="transmembrane region" description="Helical" evidence="1">
    <location>
        <begin position="12"/>
        <end position="33"/>
    </location>
</feature>
<reference evidence="3" key="1">
    <citation type="submission" date="2021-01" db="EMBL/GenBank/DDBJ databases">
        <title>Whole genome shotgun sequence of Planosporangium mesophilum NBRC 109066.</title>
        <authorList>
            <person name="Komaki H."/>
            <person name="Tamura T."/>
        </authorList>
    </citation>
    <scope>NUCLEOTIDE SEQUENCE</scope>
    <source>
        <strain evidence="3">NBRC 109066</strain>
    </source>
</reference>
<evidence type="ECO:0000259" key="2">
    <source>
        <dbReference type="PROSITE" id="PS50234"/>
    </source>
</evidence>
<keyword evidence="1" id="KW-0812">Transmembrane</keyword>
<dbReference type="PROSITE" id="PS50234">
    <property type="entry name" value="VWFA"/>
    <property type="match status" value="1"/>
</dbReference>
<keyword evidence="4" id="KW-1185">Reference proteome</keyword>
<organism evidence="3 4">
    <name type="scientific">Planosporangium mesophilum</name>
    <dbReference type="NCBI Taxonomy" id="689768"/>
    <lineage>
        <taxon>Bacteria</taxon>
        <taxon>Bacillati</taxon>
        <taxon>Actinomycetota</taxon>
        <taxon>Actinomycetes</taxon>
        <taxon>Micromonosporales</taxon>
        <taxon>Micromonosporaceae</taxon>
        <taxon>Planosporangium</taxon>
    </lineage>
</organism>
<gene>
    <name evidence="3" type="ORF">Pme01_01710</name>
</gene>
<dbReference type="InterPro" id="IPR051266">
    <property type="entry name" value="CLCR"/>
</dbReference>
<evidence type="ECO:0000313" key="3">
    <source>
        <dbReference type="EMBL" id="GII20574.1"/>
    </source>
</evidence>
<dbReference type="PANTHER" id="PTHR10579">
    <property type="entry name" value="CALCIUM-ACTIVATED CHLORIDE CHANNEL REGULATOR"/>
    <property type="match status" value="1"/>
</dbReference>
<feature type="domain" description="VWFA" evidence="2">
    <location>
        <begin position="413"/>
        <end position="601"/>
    </location>
</feature>
<dbReference type="SUPFAM" id="SSF53850">
    <property type="entry name" value="Periplasmic binding protein-like II"/>
    <property type="match status" value="1"/>
</dbReference>
<dbReference type="InterPro" id="IPR036465">
    <property type="entry name" value="vWFA_dom_sf"/>
</dbReference>
<accession>A0A8J3T631</accession>
<dbReference type="Pfam" id="PF13531">
    <property type="entry name" value="SBP_bac_11"/>
    <property type="match status" value="1"/>
</dbReference>
<keyword evidence="1" id="KW-1133">Transmembrane helix</keyword>
<dbReference type="Pfam" id="PF00092">
    <property type="entry name" value="VWA"/>
    <property type="match status" value="1"/>
</dbReference>
<dbReference type="InterPro" id="IPR002035">
    <property type="entry name" value="VWF_A"/>
</dbReference>
<proteinExistence type="predicted"/>
<dbReference type="Proteomes" id="UP000599074">
    <property type="component" value="Unassembled WGS sequence"/>
</dbReference>
<dbReference type="SMART" id="SM00327">
    <property type="entry name" value="VWA"/>
    <property type="match status" value="1"/>
</dbReference>
<dbReference type="SUPFAM" id="SSF53300">
    <property type="entry name" value="vWA-like"/>
    <property type="match status" value="1"/>
</dbReference>
<dbReference type="PANTHER" id="PTHR10579:SF43">
    <property type="entry name" value="ZINC FINGER (C3HC4-TYPE RING FINGER) FAMILY PROTEIN"/>
    <property type="match status" value="1"/>
</dbReference>
<dbReference type="AlphaFoldDB" id="A0A8J3T631"/>
<sequence>MVLETSPRRRSPLPLVMAVVIGLAAIIGIYLVLKPGGKSGGGAGASRGDCVALTVAASSEKSALLTELATGYNSSDRTFGGRCADVKIVSKASGAAMEALAAGWDPARDGGPPPQVWTPAASSWVSLLRQRAASGDRATLVGDAKPASIAQTPLVLAMPKPMAEALGWPGKPLGWSDVLGLTNDPKGWGAVGHPEWGSFRLGKTNPHYSTSGLNATVGSYFAATGRSSDLTAADLADPKVGDFVKGVEAGVVHYGDTTLTFLSNLAAADARGQGMNYISAVAVEEKSVYDYNQGNPTGDPKLAGKGQKPRVPLVAVYPKEGTLVSDNPYVVLATASDEQKAAAEDFLKYLQSPERQRRFTDAAFRSFDGKPGSVLSQANGLLPGQELNALDVPASAVLDKALQTWDSQRKRARVLLVLDVSGSMGDLTSNGKSKLEVAKQAGLRAVDLFAPDDEVGLWTFSSEVRGASTPYTEQVPIGPVAANSGRLKQTINSMAADGGTALYATTRAAQQKLLSAATPDRINAVVLLTDGKNEYNKDSDLNGLLRDLDASNLENSVRVFTIAYGDKADLDTLKRISSSSRAAAYDARNPISIDSVLVNVISNF</sequence>
<comment type="caution">
    <text evidence="3">The sequence shown here is derived from an EMBL/GenBank/DDBJ whole genome shotgun (WGS) entry which is preliminary data.</text>
</comment>
<dbReference type="Gene3D" id="3.40.50.410">
    <property type="entry name" value="von Willebrand factor, type A domain"/>
    <property type="match status" value="1"/>
</dbReference>
<protein>
    <submittedName>
        <fullName evidence="3">VWA domain-containing protein</fullName>
    </submittedName>
</protein>
<evidence type="ECO:0000256" key="1">
    <source>
        <dbReference type="SAM" id="Phobius"/>
    </source>
</evidence>
<dbReference type="EMBL" id="BOON01000002">
    <property type="protein sequence ID" value="GII20574.1"/>
    <property type="molecule type" value="Genomic_DNA"/>
</dbReference>
<evidence type="ECO:0000313" key="4">
    <source>
        <dbReference type="Proteomes" id="UP000599074"/>
    </source>
</evidence>
<name>A0A8J3T631_9ACTN</name>
<dbReference type="RefSeq" id="WP_203935369.1">
    <property type="nucleotide sequence ID" value="NZ_BOON01000002.1"/>
</dbReference>